<feature type="compositionally biased region" description="Basic and acidic residues" evidence="3">
    <location>
        <begin position="805"/>
        <end position="814"/>
    </location>
</feature>
<dbReference type="InterPro" id="IPR000210">
    <property type="entry name" value="BTB/POZ_dom"/>
</dbReference>
<protein>
    <submittedName>
        <fullName evidence="5">PH-interacting protein</fullName>
    </submittedName>
</protein>
<evidence type="ECO:0000313" key="5">
    <source>
        <dbReference type="EMBL" id="KAJ8027103.1"/>
    </source>
</evidence>
<dbReference type="EMBL" id="JAIZAY010000016">
    <property type="protein sequence ID" value="KAJ8027103.1"/>
    <property type="molecule type" value="Genomic_DNA"/>
</dbReference>
<dbReference type="AlphaFoldDB" id="A0A9Q0YRC9"/>
<dbReference type="Pfam" id="PF02214">
    <property type="entry name" value="BTB_2"/>
    <property type="match status" value="1"/>
</dbReference>
<dbReference type="Pfam" id="PF00439">
    <property type="entry name" value="Bromodomain"/>
    <property type="match status" value="2"/>
</dbReference>
<dbReference type="InterPro" id="IPR052060">
    <property type="entry name" value="Bromo_WD_repeat"/>
</dbReference>
<dbReference type="GO" id="GO:0008360">
    <property type="term" value="P:regulation of cell shape"/>
    <property type="evidence" value="ECO:0007669"/>
    <property type="project" value="TreeGrafter"/>
</dbReference>
<feature type="domain" description="Bromo" evidence="4">
    <location>
        <begin position="610"/>
        <end position="670"/>
    </location>
</feature>
<keyword evidence="1 2" id="KW-0103">Bromodomain</keyword>
<evidence type="ECO:0000256" key="1">
    <source>
        <dbReference type="ARBA" id="ARBA00023117"/>
    </source>
</evidence>
<dbReference type="GO" id="GO:0006357">
    <property type="term" value="P:regulation of transcription by RNA polymerase II"/>
    <property type="evidence" value="ECO:0007669"/>
    <property type="project" value="TreeGrafter"/>
</dbReference>
<dbReference type="OrthoDB" id="10265743at2759"/>
<dbReference type="SMART" id="SM00297">
    <property type="entry name" value="BROMO"/>
    <property type="match status" value="2"/>
</dbReference>
<feature type="compositionally biased region" description="Basic and acidic residues" evidence="3">
    <location>
        <begin position="522"/>
        <end position="531"/>
    </location>
</feature>
<dbReference type="SMART" id="SM00225">
    <property type="entry name" value="BTB"/>
    <property type="match status" value="1"/>
</dbReference>
<dbReference type="SUPFAM" id="SSF54695">
    <property type="entry name" value="POZ domain"/>
    <property type="match status" value="1"/>
</dbReference>
<dbReference type="Pfam" id="PF25313">
    <property type="entry name" value="BRWD_AD"/>
    <property type="match status" value="1"/>
</dbReference>
<dbReference type="GO" id="GO:0007010">
    <property type="term" value="P:cytoskeleton organization"/>
    <property type="evidence" value="ECO:0007669"/>
    <property type="project" value="TreeGrafter"/>
</dbReference>
<evidence type="ECO:0000259" key="4">
    <source>
        <dbReference type="PROSITE" id="PS50014"/>
    </source>
</evidence>
<dbReference type="PANTHER" id="PTHR16266:SF17">
    <property type="entry name" value="BRWD3"/>
    <property type="match status" value="1"/>
</dbReference>
<dbReference type="InterPro" id="IPR011333">
    <property type="entry name" value="SKP1/BTB/POZ_sf"/>
</dbReference>
<dbReference type="PRINTS" id="PR00503">
    <property type="entry name" value="BROMODOMAIN"/>
</dbReference>
<dbReference type="Proteomes" id="UP001152320">
    <property type="component" value="Chromosome 16"/>
</dbReference>
<sequence>MEANGIPKYVDLNVGGTHYTTSLSTLTSYPDSLLYKIFSKSTIPLDKDRKGRYVIDRDGKVFRYILNFLRGGHLNLHGNFKEYDQLREEVTYYKLKAMKSLLNDWQTGKNKRINPEQQTDENGTEGRRKDITPEMLDLDPDMVDNDYQSDTEFPDECDTPLWFMDTNFHKSPYVPQMGDEVMYFWQGHKCYMEAVKRQCVYDIDGTKFPWDRGDLKTEEPMRVVGLEYHSGPPITCEIKVVSINPVTKKIAGKNFQFRYHVMPEIKDFMILTQHFEISMKRKWKVGDQFRAAIDNKWCSGVIKDKKPTDTEHPESFFQGFVIRWKNGKSDVLSLWDLEPIESKDSFIKVGEGTQITNTEMQQLRYNPTTGDWSGSDQNTECDRIRACLDQITSLEVAKILTAPTDHSDDLDDSSVVPYPIKVETIRERLKKRFYRRRLALQWEVRQIETNSNLFNEPDSEVVKSAELVTNILLEVVRNVKVDNAVDLYNRMAGIIDTEQETEKKGKERSNGVKKVFSSDEESVGKQETERKEKKRSVTVKVSSSDEESVSKQKTERKAKKRSRRAKKVSSSDEESDDETKTPPKKRRSTRMHDEKRWVTECENLLVDILFPLEDSKYFRTPNSKSSVFKDYADVIEEPMDLTTVKERMSRGDYENPHEFAKDIRLIVSNSKACFTDKKSKIYSMTRDFSKVFEDNIRDTLMNYKNAAAYKKLPRGNGTPSSIKKGKDRKQDSWEKLTPPDKPGPSGIQKKPKTLQACSYTSTLKAKEDEDDSDRETVCSEPALLSDDEWQQSAFDNLSGTDEDDITAKTRDRKPTTKSPKIKLRPLKVKGRGKSEEMPKQTKHRKSSSSSGDSIFEVDLLHDSS</sequence>
<gene>
    <name evidence="5" type="ORF">HOLleu_32149</name>
</gene>
<dbReference type="SUPFAM" id="SSF47370">
    <property type="entry name" value="Bromodomain"/>
    <property type="match status" value="2"/>
</dbReference>
<evidence type="ECO:0000256" key="3">
    <source>
        <dbReference type="SAM" id="MobiDB-lite"/>
    </source>
</evidence>
<proteinExistence type="predicted"/>
<feature type="compositionally biased region" description="Basic residues" evidence="3">
    <location>
        <begin position="556"/>
        <end position="567"/>
    </location>
</feature>
<dbReference type="InterPro" id="IPR003131">
    <property type="entry name" value="T1-type_BTB"/>
</dbReference>
<dbReference type="GO" id="GO:0051260">
    <property type="term" value="P:protein homooligomerization"/>
    <property type="evidence" value="ECO:0007669"/>
    <property type="project" value="InterPro"/>
</dbReference>
<dbReference type="Gene3D" id="3.30.710.10">
    <property type="entry name" value="Potassium Channel Kv1.1, Chain A"/>
    <property type="match status" value="1"/>
</dbReference>
<dbReference type="InterPro" id="IPR001487">
    <property type="entry name" value="Bromodomain"/>
</dbReference>
<evidence type="ECO:0000313" key="6">
    <source>
        <dbReference type="Proteomes" id="UP001152320"/>
    </source>
</evidence>
<feature type="region of interest" description="Disordered" evidence="3">
    <location>
        <begin position="500"/>
        <end position="592"/>
    </location>
</feature>
<feature type="compositionally biased region" description="Basic residues" evidence="3">
    <location>
        <begin position="819"/>
        <end position="831"/>
    </location>
</feature>
<reference evidence="5" key="1">
    <citation type="submission" date="2021-10" db="EMBL/GenBank/DDBJ databases">
        <title>Tropical sea cucumber genome reveals ecological adaptation and Cuvierian tubules defense mechanism.</title>
        <authorList>
            <person name="Chen T."/>
        </authorList>
    </citation>
    <scope>NUCLEOTIDE SEQUENCE</scope>
    <source>
        <strain evidence="5">Nanhai2018</strain>
        <tissue evidence="5">Muscle</tissue>
    </source>
</reference>
<dbReference type="PANTHER" id="PTHR16266">
    <property type="entry name" value="WD REPEAT DOMAIN 9"/>
    <property type="match status" value="1"/>
</dbReference>
<evidence type="ECO:0000256" key="2">
    <source>
        <dbReference type="PROSITE-ProRule" id="PRU00035"/>
    </source>
</evidence>
<feature type="compositionally biased region" description="Polar residues" evidence="3">
    <location>
        <begin position="790"/>
        <end position="799"/>
    </location>
</feature>
<feature type="region of interest" description="Disordered" evidence="3">
    <location>
        <begin position="711"/>
        <end position="864"/>
    </location>
</feature>
<name>A0A9Q0YRC9_HOLLE</name>
<keyword evidence="6" id="KW-1185">Reference proteome</keyword>
<comment type="caution">
    <text evidence="5">The sequence shown here is derived from an EMBL/GenBank/DDBJ whole genome shotgun (WGS) entry which is preliminary data.</text>
</comment>
<feature type="compositionally biased region" description="Basic and acidic residues" evidence="3">
    <location>
        <begin position="500"/>
        <end position="510"/>
    </location>
</feature>
<organism evidence="5 6">
    <name type="scientific">Holothuria leucospilota</name>
    <name type="common">Black long sea cucumber</name>
    <name type="synonym">Mertensiothuria leucospilota</name>
    <dbReference type="NCBI Taxonomy" id="206669"/>
    <lineage>
        <taxon>Eukaryota</taxon>
        <taxon>Metazoa</taxon>
        <taxon>Echinodermata</taxon>
        <taxon>Eleutherozoa</taxon>
        <taxon>Echinozoa</taxon>
        <taxon>Holothuroidea</taxon>
        <taxon>Aspidochirotacea</taxon>
        <taxon>Aspidochirotida</taxon>
        <taxon>Holothuriidae</taxon>
        <taxon>Holothuria</taxon>
    </lineage>
</organism>
<feature type="domain" description="Bromo" evidence="4">
    <location>
        <begin position="392"/>
        <end position="462"/>
    </location>
</feature>
<dbReference type="PROSITE" id="PS50014">
    <property type="entry name" value="BROMODOMAIN_2"/>
    <property type="match status" value="2"/>
</dbReference>
<accession>A0A9Q0YRC9</accession>
<dbReference type="GO" id="GO:0005634">
    <property type="term" value="C:nucleus"/>
    <property type="evidence" value="ECO:0007669"/>
    <property type="project" value="TreeGrafter"/>
</dbReference>
<dbReference type="InterPro" id="IPR036427">
    <property type="entry name" value="Bromodomain-like_sf"/>
</dbReference>
<dbReference type="Gene3D" id="1.20.920.10">
    <property type="entry name" value="Bromodomain-like"/>
    <property type="match status" value="2"/>
</dbReference>
<dbReference type="InterPro" id="IPR057451">
    <property type="entry name" value="BRWD/PHIP_AD"/>
</dbReference>
<feature type="compositionally biased region" description="Basic and acidic residues" evidence="3">
    <location>
        <begin position="728"/>
        <end position="738"/>
    </location>
</feature>
<feature type="region of interest" description="Disordered" evidence="3">
    <location>
        <begin position="108"/>
        <end position="141"/>
    </location>
</feature>